<dbReference type="InterPro" id="IPR037151">
    <property type="entry name" value="AlkB-like_sf"/>
</dbReference>
<dbReference type="SUPFAM" id="SSF51197">
    <property type="entry name" value="Clavaminate synthase-like"/>
    <property type="match status" value="1"/>
</dbReference>
<dbReference type="PANTHER" id="PTHR31573:SF1">
    <property type="entry name" value="DNA OXIDATIVE DEMETHYLASE ALKBH2"/>
    <property type="match status" value="1"/>
</dbReference>
<keyword evidence="4" id="KW-1185">Reference proteome</keyword>
<keyword evidence="3" id="KW-0489">Methyltransferase</keyword>
<dbReference type="EMBL" id="SRHE01000681">
    <property type="protein sequence ID" value="TWW08414.1"/>
    <property type="molecule type" value="Genomic_DNA"/>
</dbReference>
<feature type="binding site" evidence="1">
    <location>
        <position position="126"/>
    </location>
    <ligand>
        <name>substrate</name>
    </ligand>
</feature>
<dbReference type="GO" id="GO:0035516">
    <property type="term" value="F:broad specificity oxidative DNA demethylase activity"/>
    <property type="evidence" value="ECO:0007669"/>
    <property type="project" value="TreeGrafter"/>
</dbReference>
<dbReference type="Pfam" id="PF13532">
    <property type="entry name" value="2OG-FeII_Oxy_2"/>
    <property type="match status" value="1"/>
</dbReference>
<evidence type="ECO:0000256" key="1">
    <source>
        <dbReference type="PIRSR" id="PIRSR632852-1"/>
    </source>
</evidence>
<feature type="binding site" evidence="1">
    <location>
        <position position="113"/>
    </location>
    <ligand>
        <name>2-oxoglutarate</name>
        <dbReference type="ChEBI" id="CHEBI:16810"/>
    </ligand>
</feature>
<feature type="binding site" evidence="1">
    <location>
        <position position="194"/>
    </location>
    <ligand>
        <name>2-oxoglutarate</name>
        <dbReference type="ChEBI" id="CHEBI:16810"/>
    </ligand>
</feature>
<dbReference type="Proteomes" id="UP000321083">
    <property type="component" value="Unassembled WGS sequence"/>
</dbReference>
<dbReference type="InterPro" id="IPR005123">
    <property type="entry name" value="Oxoglu/Fe-dep_dioxygenase_dom"/>
</dbReference>
<name>A0A5C6M5F5_9PLAN</name>
<dbReference type="AlphaFoldDB" id="A0A5C6M5F5"/>
<dbReference type="GO" id="GO:0006307">
    <property type="term" value="P:DNA alkylation repair"/>
    <property type="evidence" value="ECO:0007669"/>
    <property type="project" value="TreeGrafter"/>
</dbReference>
<keyword evidence="3" id="KW-0808">Transferase</keyword>
<feature type="binding site" evidence="1">
    <location>
        <position position="190"/>
    </location>
    <ligand>
        <name>2-oxoglutarate</name>
        <dbReference type="ChEBI" id="CHEBI:16810"/>
    </ligand>
</feature>
<feature type="binding site" evidence="1">
    <location>
        <begin position="75"/>
        <end position="77"/>
    </location>
    <ligand>
        <name>substrate</name>
    </ligand>
</feature>
<evidence type="ECO:0000259" key="2">
    <source>
        <dbReference type="PROSITE" id="PS51471"/>
    </source>
</evidence>
<feature type="binding site" evidence="1">
    <location>
        <position position="196"/>
    </location>
    <ligand>
        <name>2-oxoglutarate</name>
        <dbReference type="ChEBI" id="CHEBI:16810"/>
    </ligand>
</feature>
<dbReference type="GO" id="GO:0051747">
    <property type="term" value="F:cytosine C-5 DNA demethylase activity"/>
    <property type="evidence" value="ECO:0007669"/>
    <property type="project" value="TreeGrafter"/>
</dbReference>
<dbReference type="InterPro" id="IPR027450">
    <property type="entry name" value="AlkB-like"/>
</dbReference>
<dbReference type="InterPro" id="IPR032852">
    <property type="entry name" value="ALKBH2"/>
</dbReference>
<dbReference type="GO" id="GO:0032259">
    <property type="term" value="P:methylation"/>
    <property type="evidence" value="ECO:0007669"/>
    <property type="project" value="UniProtKB-KW"/>
</dbReference>
<dbReference type="GO" id="GO:0008198">
    <property type="term" value="F:ferrous iron binding"/>
    <property type="evidence" value="ECO:0007669"/>
    <property type="project" value="TreeGrafter"/>
</dbReference>
<organism evidence="3 4">
    <name type="scientific">Planctomyces bekefii</name>
    <dbReference type="NCBI Taxonomy" id="1653850"/>
    <lineage>
        <taxon>Bacteria</taxon>
        <taxon>Pseudomonadati</taxon>
        <taxon>Planctomycetota</taxon>
        <taxon>Planctomycetia</taxon>
        <taxon>Planctomycetales</taxon>
        <taxon>Planctomycetaceae</taxon>
        <taxon>Planctomyces</taxon>
    </lineage>
</organism>
<evidence type="ECO:0000313" key="3">
    <source>
        <dbReference type="EMBL" id="TWW08414.1"/>
    </source>
</evidence>
<dbReference type="GO" id="GO:0008168">
    <property type="term" value="F:methyltransferase activity"/>
    <property type="evidence" value="ECO:0007669"/>
    <property type="project" value="UniProtKB-KW"/>
</dbReference>
<dbReference type="PANTHER" id="PTHR31573">
    <property type="entry name" value="ALPHA-KETOGLUTARATE-DEPENDENT DIOXYGENASE ALKB HOMOLOG 2"/>
    <property type="match status" value="1"/>
</dbReference>
<protein>
    <submittedName>
        <fullName evidence="3">DNA methylase</fullName>
    </submittedName>
</protein>
<sequence length="210" mass="23866">MGLYGEVAAVAAGFQRLDLGEGGWLLYEPAFLSVAEADGSLRVLLERCEWAQLPGIFGHLQPRLIVSYGDAGVSYRYSGRDYGALPWLEELQWLRWRVQSVAGHYNYCLCNRYRTGQDSMGWHADDEPEMGEVIGSLSLGAERKFRIRHNETRQTRTFVVGHGTLIVMGGTMQRYWQHCVPKTKRVVGERVNLTFREVREISRVLVCQPG</sequence>
<feature type="domain" description="Fe2OG dioxygenase" evidence="2">
    <location>
        <begin position="104"/>
        <end position="199"/>
    </location>
</feature>
<proteinExistence type="predicted"/>
<dbReference type="Gene3D" id="2.60.120.590">
    <property type="entry name" value="Alpha-ketoglutarate-dependent dioxygenase AlkB-like"/>
    <property type="match status" value="1"/>
</dbReference>
<accession>A0A5C6M5F5</accession>
<dbReference type="PROSITE" id="PS51471">
    <property type="entry name" value="FE2OG_OXY"/>
    <property type="match status" value="1"/>
</dbReference>
<evidence type="ECO:0000313" key="4">
    <source>
        <dbReference type="Proteomes" id="UP000321083"/>
    </source>
</evidence>
<gene>
    <name evidence="3" type="primary">alkB</name>
    <name evidence="3" type="ORF">E3A20_24570</name>
</gene>
<reference evidence="3 4" key="1">
    <citation type="submission" date="2019-08" db="EMBL/GenBank/DDBJ databases">
        <title>100 year-old enigma solved: identification of Planctomyces bekefii, the type genus and species of the phylum Planctomycetes.</title>
        <authorList>
            <person name="Svetlana D.N."/>
            <person name="Overmann J."/>
        </authorList>
    </citation>
    <scope>NUCLEOTIDE SEQUENCE [LARGE SCALE GENOMIC DNA]</scope>
    <source>
        <strain evidence="3">Phe10_nw2017</strain>
    </source>
</reference>
<feature type="binding site" evidence="1">
    <location>
        <position position="178"/>
    </location>
    <ligand>
        <name>2-oxoglutarate</name>
        <dbReference type="ChEBI" id="CHEBI:16810"/>
    </ligand>
</feature>
<feature type="binding site" evidence="1">
    <location>
        <position position="123"/>
    </location>
    <ligand>
        <name>2-oxoglutarate</name>
        <dbReference type="ChEBI" id="CHEBI:16810"/>
    </ligand>
</feature>
<feature type="binding site" evidence="1">
    <location>
        <position position="111"/>
    </location>
    <ligand>
        <name>2-oxoglutarate</name>
        <dbReference type="ChEBI" id="CHEBI:16810"/>
    </ligand>
</feature>
<comment type="caution">
    <text evidence="3">The sequence shown here is derived from an EMBL/GenBank/DDBJ whole genome shotgun (WGS) entry which is preliminary data.</text>
</comment>
<reference evidence="3 4" key="2">
    <citation type="submission" date="2019-08" db="EMBL/GenBank/DDBJ databases">
        <authorList>
            <person name="Henke P."/>
        </authorList>
    </citation>
    <scope>NUCLEOTIDE SEQUENCE [LARGE SCALE GENOMIC DNA]</scope>
    <source>
        <strain evidence="3">Phe10_nw2017</strain>
    </source>
</reference>